<dbReference type="PANTHER" id="PTHR43578:SF3">
    <property type="entry name" value="NADH-QUINONE OXIDOREDUCTASE SUBUNIT F"/>
    <property type="match status" value="1"/>
</dbReference>
<dbReference type="Gene3D" id="6.10.250.1450">
    <property type="match status" value="1"/>
</dbReference>
<dbReference type="Proteomes" id="UP000521868">
    <property type="component" value="Unassembled WGS sequence"/>
</dbReference>
<evidence type="ECO:0000256" key="5">
    <source>
        <dbReference type="ARBA" id="ARBA00023004"/>
    </source>
</evidence>
<reference evidence="8 9" key="1">
    <citation type="journal article" date="2020" name="Nature">
        <title>Bacterial chemolithoautotrophy via manganese oxidation.</title>
        <authorList>
            <person name="Yu H."/>
            <person name="Leadbetter J.R."/>
        </authorList>
    </citation>
    <scope>NUCLEOTIDE SEQUENCE [LARGE SCALE GENOMIC DNA]</scope>
    <source>
        <strain evidence="8 9">RBP-1</strain>
    </source>
</reference>
<dbReference type="InterPro" id="IPR019575">
    <property type="entry name" value="Nuop51_4Fe4S-bd"/>
</dbReference>
<dbReference type="GO" id="GO:0046872">
    <property type="term" value="F:metal ion binding"/>
    <property type="evidence" value="ECO:0007669"/>
    <property type="project" value="UniProtKB-KW"/>
</dbReference>
<dbReference type="Gene3D" id="3.40.30.10">
    <property type="entry name" value="Glutaredoxin"/>
    <property type="match status" value="1"/>
</dbReference>
<keyword evidence="5" id="KW-0408">Iron</keyword>
<dbReference type="SUPFAM" id="SSF142984">
    <property type="entry name" value="Nqo1 middle domain-like"/>
    <property type="match status" value="1"/>
</dbReference>
<keyword evidence="3" id="KW-0004">4Fe-4S</keyword>
<keyword evidence="9" id="KW-1185">Reference proteome</keyword>
<sequence length="561" mass="60099">MTRLHSAAELEQLRASILAARDPARPSIAVCAGAACHGLDSQRVAQAFQAEVARSDEGAGVEVRVTGCHGYCEKGPNVVVGPQEICYFEVKPADVPEIVESARSGRVVERLVYRHPVTGEKAVHLNEVPFYRHQTRLLIGDNTRIDPMRIDDYIAVGGYAALAKALFRMKPEQIVDEVKKANLRGRGGGGFPAGQKWETARNAPGDERYVIVNGHEGEPGAFMDRALFTGNPHKVLEGLIIGAVAIGSHKGFIYTRHDSPQLIAHIRQALAQAEEYGLLGDDILGSGFDFHVELHFDVGIFVSGESSALMRSIEGMPPEPRPKYIRTSVAGIWDRPSNLNNVETWANVPQIIEKGADWYASIGTEGSKGTKLVSLSGNVVDSGVVEVPMGTPLRTIVHDIGGGVAGGKQAKAVHFGGPMGGSIPASLIDAPLDFDALAKLGAPIGAGGLLVMDEDTDMVEVARYFLEWLTQESCGKCVPCREGMWQTMKVLENIGKGRGRNGDIARLEDLNDVTGAACLCALGKTAADPLKSMLRYFRDEYEARIARGEGNSNAAAGSAAK</sequence>
<evidence type="ECO:0000256" key="4">
    <source>
        <dbReference type="ARBA" id="ARBA00022723"/>
    </source>
</evidence>
<dbReference type="CDD" id="cd02980">
    <property type="entry name" value="TRX_Fd_family"/>
    <property type="match status" value="1"/>
</dbReference>
<dbReference type="AlphaFoldDB" id="A0A7X6DD54"/>
<accession>A0A7X6DD54</accession>
<evidence type="ECO:0000256" key="3">
    <source>
        <dbReference type="ARBA" id="ARBA00022485"/>
    </source>
</evidence>
<evidence type="ECO:0000259" key="7">
    <source>
        <dbReference type="SMART" id="SM00928"/>
    </source>
</evidence>
<dbReference type="InterPro" id="IPR037207">
    <property type="entry name" value="Nuop51_4Fe4S-bd_sf"/>
</dbReference>
<keyword evidence="6" id="KW-0411">Iron-sulfur</keyword>
<dbReference type="InterPro" id="IPR011538">
    <property type="entry name" value="Nuo51_FMN-bd"/>
</dbReference>
<dbReference type="Pfam" id="PF10589">
    <property type="entry name" value="NADH_4Fe-4S"/>
    <property type="match status" value="1"/>
</dbReference>
<dbReference type="Pfam" id="PF01512">
    <property type="entry name" value="Complex1_51K"/>
    <property type="match status" value="1"/>
</dbReference>
<dbReference type="PANTHER" id="PTHR43578">
    <property type="entry name" value="NADH-QUINONE OXIDOREDUCTASE SUBUNIT F"/>
    <property type="match status" value="1"/>
</dbReference>
<comment type="similarity">
    <text evidence="2">Belongs to the complex I 51 kDa subunit family.</text>
</comment>
<evidence type="ECO:0000256" key="2">
    <source>
        <dbReference type="ARBA" id="ARBA00007523"/>
    </source>
</evidence>
<comment type="caution">
    <text evidence="8">The sequence shown here is derived from an EMBL/GenBank/DDBJ whole genome shotgun (WGS) entry which is preliminary data.</text>
</comment>
<dbReference type="GO" id="GO:0010181">
    <property type="term" value="F:FMN binding"/>
    <property type="evidence" value="ECO:0007669"/>
    <property type="project" value="InterPro"/>
</dbReference>
<dbReference type="InterPro" id="IPR036249">
    <property type="entry name" value="Thioredoxin-like_sf"/>
</dbReference>
<protein>
    <submittedName>
        <fullName evidence="8">NADH-quinone oxidoreductase subunit F</fullName>
    </submittedName>
</protein>
<evidence type="ECO:0000313" key="8">
    <source>
        <dbReference type="EMBL" id="NKE64992.1"/>
    </source>
</evidence>
<gene>
    <name evidence="8" type="ORF">RAMLITH_04100</name>
</gene>
<dbReference type="Gene3D" id="1.20.1440.230">
    <property type="entry name" value="NADH-ubiquinone oxidoreductase 51kDa subunit, iron-sulphur binding domain"/>
    <property type="match status" value="1"/>
</dbReference>
<dbReference type="EMBL" id="VTOX01000001">
    <property type="protein sequence ID" value="NKE64992.1"/>
    <property type="molecule type" value="Genomic_DNA"/>
</dbReference>
<comment type="cofactor">
    <cofactor evidence="1">
        <name>FMN</name>
        <dbReference type="ChEBI" id="CHEBI:58210"/>
    </cofactor>
</comment>
<dbReference type="Gene3D" id="3.40.50.11540">
    <property type="entry name" value="NADH-ubiquinone oxidoreductase 51kDa subunit"/>
    <property type="match status" value="1"/>
</dbReference>
<dbReference type="GO" id="GO:0008137">
    <property type="term" value="F:NADH dehydrogenase (ubiquinone) activity"/>
    <property type="evidence" value="ECO:0007669"/>
    <property type="project" value="InterPro"/>
</dbReference>
<proteinExistence type="inferred from homology"/>
<dbReference type="InterPro" id="IPR037225">
    <property type="entry name" value="Nuo51_FMN-bd_sf"/>
</dbReference>
<dbReference type="Gene3D" id="3.10.20.600">
    <property type="match status" value="1"/>
</dbReference>
<dbReference type="GO" id="GO:0051539">
    <property type="term" value="F:4 iron, 4 sulfur cluster binding"/>
    <property type="evidence" value="ECO:0007669"/>
    <property type="project" value="UniProtKB-KW"/>
</dbReference>
<dbReference type="SMART" id="SM00928">
    <property type="entry name" value="NADH_4Fe-4S"/>
    <property type="match status" value="1"/>
</dbReference>
<evidence type="ECO:0000313" key="9">
    <source>
        <dbReference type="Proteomes" id="UP000521868"/>
    </source>
</evidence>
<dbReference type="InterPro" id="IPR001949">
    <property type="entry name" value="NADH-UbQ_OxRdtase_51kDa_CS"/>
</dbReference>
<dbReference type="PROSITE" id="PS00645">
    <property type="entry name" value="COMPLEX1_51K_2"/>
    <property type="match status" value="1"/>
</dbReference>
<dbReference type="FunFam" id="1.20.1440.230:FF:000001">
    <property type="entry name" value="Mitochondrial NADH dehydrogenase flavoprotein 1"/>
    <property type="match status" value="1"/>
</dbReference>
<dbReference type="RefSeq" id="WP_168106029.1">
    <property type="nucleotide sequence ID" value="NZ_VTOX01000001.1"/>
</dbReference>
<dbReference type="Pfam" id="PF01257">
    <property type="entry name" value="2Fe-2S_thioredx"/>
    <property type="match status" value="1"/>
</dbReference>
<dbReference type="SUPFAM" id="SSF142019">
    <property type="entry name" value="Nqo1 FMN-binding domain-like"/>
    <property type="match status" value="1"/>
</dbReference>
<name>A0A7X6DD54_9BURK</name>
<evidence type="ECO:0000256" key="6">
    <source>
        <dbReference type="ARBA" id="ARBA00023014"/>
    </source>
</evidence>
<evidence type="ECO:0000256" key="1">
    <source>
        <dbReference type="ARBA" id="ARBA00001917"/>
    </source>
</evidence>
<dbReference type="SUPFAM" id="SSF140490">
    <property type="entry name" value="Nqo1C-terminal domain-like"/>
    <property type="match status" value="1"/>
</dbReference>
<dbReference type="SUPFAM" id="SSF52833">
    <property type="entry name" value="Thioredoxin-like"/>
    <property type="match status" value="1"/>
</dbReference>
<keyword evidence="4" id="KW-0479">Metal-binding</keyword>
<organism evidence="8 9">
    <name type="scientific">Ramlibacter lithotrophicus</name>
    <dbReference type="NCBI Taxonomy" id="2606681"/>
    <lineage>
        <taxon>Bacteria</taxon>
        <taxon>Pseudomonadati</taxon>
        <taxon>Pseudomonadota</taxon>
        <taxon>Betaproteobacteria</taxon>
        <taxon>Burkholderiales</taxon>
        <taxon>Comamonadaceae</taxon>
        <taxon>Ramlibacter</taxon>
    </lineage>
</organism>
<feature type="domain" description="NADH-ubiquinone oxidoreductase 51kDa subunit iron-sulphur binding" evidence="7">
    <location>
        <begin position="459"/>
        <end position="504"/>
    </location>
</feature>